<accession>A0A0H2L1S9</accession>
<evidence type="ECO:0000313" key="2">
    <source>
        <dbReference type="EMBL" id="KLN34147.1"/>
    </source>
</evidence>
<dbReference type="GO" id="GO:0016787">
    <property type="term" value="F:hydrolase activity"/>
    <property type="evidence" value="ECO:0007669"/>
    <property type="project" value="UniProtKB-KW"/>
</dbReference>
<feature type="domain" description="Metallo-beta-lactamase" evidence="1">
    <location>
        <begin position="100"/>
        <end position="254"/>
    </location>
</feature>
<proteinExistence type="predicted"/>
<dbReference type="RefSeq" id="WP_082141304.1">
    <property type="nucleotide sequence ID" value="NZ_JNBQ01000019.1"/>
</dbReference>
<dbReference type="PANTHER" id="PTHR36839">
    <property type="entry name" value="METALLO-BETA-LACTAMASE FAMILY PROTEIN (AFU_ORTHOLOGUE AFUA_5G12770)"/>
    <property type="match status" value="1"/>
</dbReference>
<dbReference type="EMBL" id="JNBQ01000019">
    <property type="protein sequence ID" value="KLN34147.1"/>
    <property type="molecule type" value="Genomic_DNA"/>
</dbReference>
<organism evidence="2 3">
    <name type="scientific">Cellulosimicrobium funkei</name>
    <dbReference type="NCBI Taxonomy" id="264251"/>
    <lineage>
        <taxon>Bacteria</taxon>
        <taxon>Bacillati</taxon>
        <taxon>Actinomycetota</taxon>
        <taxon>Actinomycetes</taxon>
        <taxon>Micrococcales</taxon>
        <taxon>Promicromonosporaceae</taxon>
        <taxon>Cellulosimicrobium</taxon>
    </lineage>
</organism>
<dbReference type="AlphaFoldDB" id="A0A0H2L1S9"/>
<keyword evidence="3" id="KW-1185">Reference proteome</keyword>
<sequence>MTTTPSPEPLAPAAAASPEEWWICRTCAVEHAERPDVCAICADERQWVPASGQAWTTLAELAAAGERLVLEELEPDLFGLSSEPSVGIGQQAKIVRTPAGNLLWDPPGYVDDDAVERVRALGPVVAIAASHPHMFGVQVAWSRALGGVPVLVAEADAHWVARPDPVIETWTGEREVLPGVVLSQPGGHFPGSAVVHWAAGAEGRGVLLSGDTIFANPDRTSVSFMRSYPNRIPLSAAVVLRVAEHVARRPFERLYNNFEGVIPADARDVVLRSAQRHAAWVRGDFDHLT</sequence>
<name>A0A0H2L1S9_9MICO</name>
<keyword evidence="2" id="KW-0378">Hydrolase</keyword>
<dbReference type="InterPro" id="IPR036866">
    <property type="entry name" value="RibonucZ/Hydroxyglut_hydro"/>
</dbReference>
<dbReference type="PANTHER" id="PTHR36839:SF1">
    <property type="entry name" value="METALLO-BETA-LACTAMASE FAMILY PROTEIN (AFU_ORTHOLOGUE AFUA_5G12770)"/>
    <property type="match status" value="1"/>
</dbReference>
<evidence type="ECO:0000313" key="3">
    <source>
        <dbReference type="Proteomes" id="UP000035265"/>
    </source>
</evidence>
<evidence type="ECO:0000259" key="1">
    <source>
        <dbReference type="Pfam" id="PF00753"/>
    </source>
</evidence>
<dbReference type="PATRIC" id="fig|264251.5.peg.2821"/>
<dbReference type="InterPro" id="IPR001279">
    <property type="entry name" value="Metallo-B-lactamas"/>
</dbReference>
<protein>
    <submittedName>
        <fullName evidence="2">Hydrolase</fullName>
    </submittedName>
</protein>
<dbReference type="Gene3D" id="3.60.15.10">
    <property type="entry name" value="Ribonuclease Z/Hydroxyacylglutathione hydrolase-like"/>
    <property type="match status" value="1"/>
</dbReference>
<reference evidence="2 3" key="1">
    <citation type="submission" date="2014-05" db="EMBL/GenBank/DDBJ databases">
        <title>Cellulosimicrobium funkei U11 genome.</title>
        <authorList>
            <person name="Hu C."/>
            <person name="Gong Y."/>
            <person name="Wan W."/>
            <person name="Jiang M."/>
        </authorList>
    </citation>
    <scope>NUCLEOTIDE SEQUENCE [LARGE SCALE GENOMIC DNA]</scope>
    <source>
        <strain evidence="2 3">U11</strain>
    </source>
</reference>
<dbReference type="Proteomes" id="UP000035265">
    <property type="component" value="Unassembled WGS sequence"/>
</dbReference>
<dbReference type="SUPFAM" id="SSF56281">
    <property type="entry name" value="Metallo-hydrolase/oxidoreductase"/>
    <property type="match status" value="1"/>
</dbReference>
<dbReference type="STRING" id="264251.FB00_13840"/>
<comment type="caution">
    <text evidence="2">The sequence shown here is derived from an EMBL/GenBank/DDBJ whole genome shotgun (WGS) entry which is preliminary data.</text>
</comment>
<gene>
    <name evidence="2" type="ORF">FB00_13840</name>
</gene>
<dbReference type="Pfam" id="PF00753">
    <property type="entry name" value="Lactamase_B"/>
    <property type="match status" value="1"/>
</dbReference>